<evidence type="ECO:0000256" key="5">
    <source>
        <dbReference type="SAM" id="MobiDB-lite"/>
    </source>
</evidence>
<dbReference type="PANTHER" id="PTHR31689">
    <property type="entry name" value="DIAMINOPIMELATE EPIMERASE, CHLOROPLASTIC"/>
    <property type="match status" value="1"/>
</dbReference>
<name>A0ABD5T9R0_9EURY</name>
<keyword evidence="7" id="KW-1185">Reference proteome</keyword>
<dbReference type="PANTHER" id="PTHR31689:SF0">
    <property type="entry name" value="DIAMINOPIMELATE EPIMERASE"/>
    <property type="match status" value="1"/>
</dbReference>
<feature type="active site" description="Proton donor" evidence="3">
    <location>
        <position position="101"/>
    </location>
</feature>
<feature type="region of interest" description="Disordered" evidence="5">
    <location>
        <begin position="132"/>
        <end position="152"/>
    </location>
</feature>
<comment type="subunit">
    <text evidence="3">Homodimer.</text>
</comment>
<dbReference type="NCBIfam" id="TIGR00652">
    <property type="entry name" value="DapF"/>
    <property type="match status" value="1"/>
</dbReference>
<evidence type="ECO:0000256" key="4">
    <source>
        <dbReference type="NCBIfam" id="TIGR00652"/>
    </source>
</evidence>
<keyword evidence="3" id="KW-0963">Cytoplasm</keyword>
<proteinExistence type="inferred from homology"/>
<feature type="binding site" evidence="3">
    <location>
        <begin position="264"/>
        <end position="265"/>
    </location>
    <ligand>
        <name>substrate</name>
    </ligand>
</feature>
<feature type="binding site" evidence="3">
    <location>
        <begin position="102"/>
        <end position="103"/>
    </location>
    <ligand>
        <name>substrate</name>
    </ligand>
</feature>
<evidence type="ECO:0000256" key="1">
    <source>
        <dbReference type="ARBA" id="ARBA00010219"/>
    </source>
</evidence>
<keyword evidence="2 3" id="KW-0413">Isomerase</keyword>
<protein>
    <recommendedName>
        <fullName evidence="3 4">Diaminopimelate epimerase</fullName>
        <shortName evidence="3">DAP epimerase</shortName>
        <ecNumber evidence="3 4">5.1.1.7</ecNumber>
    </recommendedName>
    <alternativeName>
        <fullName evidence="3">PLP-independent amino acid racemase</fullName>
    </alternativeName>
</protein>
<dbReference type="GO" id="GO:0005737">
    <property type="term" value="C:cytoplasm"/>
    <property type="evidence" value="ECO:0007669"/>
    <property type="project" value="UniProtKB-SubCell"/>
</dbReference>
<comment type="subcellular location">
    <subcellularLocation>
        <location evidence="3">Cytoplasm</location>
    </subcellularLocation>
</comment>
<gene>
    <name evidence="3 6" type="primary">dapF</name>
    <name evidence="6" type="ORF">ACFQFD_04655</name>
</gene>
<dbReference type="GO" id="GO:0008837">
    <property type="term" value="F:diaminopimelate epimerase activity"/>
    <property type="evidence" value="ECO:0007669"/>
    <property type="project" value="UniProtKB-UniRule"/>
</dbReference>
<feature type="site" description="Could be important to modulate the pK values of the two catalytic cysteine residues" evidence="3">
    <location>
        <position position="200"/>
    </location>
</feature>
<dbReference type="AlphaFoldDB" id="A0ABD5T9R0"/>
<dbReference type="GeneID" id="81208310"/>
<dbReference type="Gene3D" id="3.10.310.10">
    <property type="entry name" value="Diaminopimelate Epimerase, Chain A, domain 1"/>
    <property type="match status" value="2"/>
</dbReference>
<keyword evidence="3" id="KW-0457">Lysine biosynthesis</keyword>
<accession>A0ABD5T9R0</accession>
<dbReference type="Proteomes" id="UP001596443">
    <property type="component" value="Unassembled WGS sequence"/>
</dbReference>
<comment type="caution">
    <text evidence="6">The sequence shown here is derived from an EMBL/GenBank/DDBJ whole genome shotgun (WGS) entry which is preliminary data.</text>
</comment>
<dbReference type="HAMAP" id="MF_00197">
    <property type="entry name" value="DAP_epimerase"/>
    <property type="match status" value="1"/>
</dbReference>
<reference evidence="6 7" key="1">
    <citation type="journal article" date="2019" name="Int. J. Syst. Evol. Microbiol.">
        <title>The Global Catalogue of Microorganisms (GCM) 10K type strain sequencing project: providing services to taxonomists for standard genome sequencing and annotation.</title>
        <authorList>
            <consortium name="The Broad Institute Genomics Platform"/>
            <consortium name="The Broad Institute Genome Sequencing Center for Infectious Disease"/>
            <person name="Wu L."/>
            <person name="Ma J."/>
        </authorList>
    </citation>
    <scope>NUCLEOTIDE SEQUENCE [LARGE SCALE GENOMIC DNA]</scope>
    <source>
        <strain evidence="6 7">SYNS20</strain>
    </source>
</reference>
<feature type="active site" description="Proton acceptor" evidence="3">
    <location>
        <position position="263"/>
    </location>
</feature>
<dbReference type="InterPro" id="IPR001653">
    <property type="entry name" value="DAP_epimerase_DapF"/>
</dbReference>
<comment type="function">
    <text evidence="3">Catalyzes the stereoinversion of LL-2,6-diaminopimelate (L,L-DAP) to meso-diaminopimelate (meso-DAP), a precursor of L-lysine.</text>
</comment>
<feature type="compositionally biased region" description="Gly residues" evidence="5">
    <location>
        <begin position="139"/>
        <end position="150"/>
    </location>
</feature>
<comment type="catalytic activity">
    <reaction evidence="3">
        <text>(2S,6S)-2,6-diaminopimelate = meso-2,6-diaminopimelate</text>
        <dbReference type="Rhea" id="RHEA:15393"/>
        <dbReference type="ChEBI" id="CHEBI:57609"/>
        <dbReference type="ChEBI" id="CHEBI:57791"/>
        <dbReference type="EC" id="5.1.1.7"/>
    </reaction>
</comment>
<evidence type="ECO:0000256" key="3">
    <source>
        <dbReference type="HAMAP-Rule" id="MF_00197"/>
    </source>
</evidence>
<comment type="pathway">
    <text evidence="3">Amino-acid biosynthesis; L-lysine biosynthesis via DAP pathway; DL-2,6-diaminopimelate from LL-2,6-diaminopimelate: step 1/1.</text>
</comment>
<dbReference type="EMBL" id="JBHSWX010000012">
    <property type="protein sequence ID" value="MFC6785287.1"/>
    <property type="molecule type" value="Genomic_DNA"/>
</dbReference>
<feature type="binding site" evidence="3">
    <location>
        <position position="92"/>
    </location>
    <ligand>
        <name>substrate</name>
    </ligand>
</feature>
<dbReference type="GO" id="GO:0009089">
    <property type="term" value="P:lysine biosynthetic process via diaminopimelate"/>
    <property type="evidence" value="ECO:0007669"/>
    <property type="project" value="UniProtKB-UniRule"/>
</dbReference>
<feature type="binding site" evidence="3">
    <location>
        <begin position="253"/>
        <end position="254"/>
    </location>
    <ligand>
        <name>substrate</name>
    </ligand>
</feature>
<comment type="similarity">
    <text evidence="1 3">Belongs to the diaminopimelate epimerase family.</text>
</comment>
<dbReference type="RefSeq" id="WP_284062146.1">
    <property type="nucleotide sequence ID" value="NZ_CP126158.1"/>
</dbReference>
<feature type="binding site" evidence="3">
    <location>
        <position position="26"/>
    </location>
    <ligand>
        <name>substrate</name>
    </ligand>
</feature>
<organism evidence="6 7">
    <name type="scientific">Halobaculum halobium</name>
    <dbReference type="NCBI Taxonomy" id="3032281"/>
    <lineage>
        <taxon>Archaea</taxon>
        <taxon>Methanobacteriati</taxon>
        <taxon>Methanobacteriota</taxon>
        <taxon>Stenosarchaea group</taxon>
        <taxon>Halobacteria</taxon>
        <taxon>Halobacteriales</taxon>
        <taxon>Haloferacaceae</taxon>
        <taxon>Halobaculum</taxon>
    </lineage>
</organism>
<feature type="site" description="Could be important to modulate the pK values of the two catalytic cysteine residues" evidence="3">
    <location>
        <position position="253"/>
    </location>
</feature>
<keyword evidence="3" id="KW-0028">Amino-acid biosynthesis</keyword>
<feature type="binding site" evidence="3">
    <location>
        <position position="235"/>
    </location>
    <ligand>
        <name>substrate</name>
    </ligand>
</feature>
<evidence type="ECO:0000313" key="6">
    <source>
        <dbReference type="EMBL" id="MFC6785287.1"/>
    </source>
</evidence>
<evidence type="ECO:0000313" key="7">
    <source>
        <dbReference type="Proteomes" id="UP001596443"/>
    </source>
</evidence>
<evidence type="ECO:0000256" key="2">
    <source>
        <dbReference type="ARBA" id="ARBA00023235"/>
    </source>
</evidence>
<comment type="caution">
    <text evidence="3">Lacks conserved residue(s) required for the propagation of feature annotation.</text>
</comment>
<sequence>MTEPSEQRASAESRTVPAVKYHGTGNDFLVVDAADAAGTVPDRGAFAVHHCDRETGVEGADRTGADGVLFMGIDGTTVDGDGPVTATMTLVQPDASIAEMCGNGARCAAAWVRERTGANVVDLETPAGTRRAVVRDGDGNGGTDGGAGGDGPDEVTVEVEMGRPSFAPEDVPLAADRDAPLVEEDVEGLTVTAVDTGVPHAVAFVDGDAGGVDAVDLESVAPPVRHAEAFPDGANVTLATHTGDGTVDQRTYERGVEGETLACGTGAVAVGAVARRLGVTDRTALAVSPPGGTLQITVPDDAPATLTGPAAREFEIELAVPEAAAGESAE</sequence>
<dbReference type="SUPFAM" id="SSF54506">
    <property type="entry name" value="Diaminopimelate epimerase-like"/>
    <property type="match status" value="2"/>
</dbReference>
<dbReference type="Pfam" id="PF01678">
    <property type="entry name" value="DAP_epimerase"/>
    <property type="match status" value="2"/>
</dbReference>
<dbReference type="EC" id="5.1.1.7" evidence="3 4"/>